<dbReference type="Pfam" id="PF17164">
    <property type="entry name" value="DUF5122"/>
    <property type="match status" value="6"/>
</dbReference>
<keyword evidence="3" id="KW-1185">Reference proteome</keyword>
<dbReference type="Pfam" id="PF00353">
    <property type="entry name" value="HemolysinCabind"/>
    <property type="match status" value="2"/>
</dbReference>
<sequence length="671" mass="70171">MTPDKNLQNASILNRYNPSSIIVDVAGFEDINQSIAVQADGKILVAGFSYYEGASETDYNYSVVRFNPNGLLDTDYGFDGRQLISAEVPIAKGYSLTVQNDGSLLVQTPAHHNGTDSFGLTRLLADGTADTAFNANAKANIPAGLGSEGTQVTVNAAGKLLISQSGDQGAVLVQLNADGTLDKTFGNQGVANLAAGLSFSGEVDSVALGNGQFLLAGTFDSGSGNHYGIARVNADGTLDSSFGEAGKVMFSNNVLSDVHGALAVQGDGKIVLVGSNDSHADFQVVRLSADGQYDSSFGANGVASIDTQGAYDSARSVTVLNNGKLLIAGVSDMGNGHTIDFNSDVGLVRVTPEGQADTSFSSEEELSIDGSNNNDLLQGGDLDEILSGYDGDDVYQGNGGRDRHYDGNGADVFRFVSVEDSYRTATTAASDTLIWFHANEDRIDLIGLGFSGIGNGHNGTLAIGFKDNQTFLKSYDYNAAGNRFELILNGNYLGQLDESNVLFKPVNIQGSSGRDTLEGSAVKEVLSGLAGDDRLNGGADDDVLIGGEGRDLLSGGSGHDVFRFVSASDSYRDASTSHADLITDFSTAEDRLDVSALGFTGLGDGKDGTLLVSYNASLQRTFIKDLTADAQGHRFEVSLVGDLKDSLHASNFQFSDSVTELVAIGVPAEHV</sequence>
<dbReference type="SUPFAM" id="SSF63829">
    <property type="entry name" value="Calcium-dependent phosphotriesterase"/>
    <property type="match status" value="1"/>
</dbReference>
<dbReference type="PRINTS" id="PR00313">
    <property type="entry name" value="CABNDNGRPT"/>
</dbReference>
<reference evidence="2 3" key="1">
    <citation type="submission" date="2020-03" db="EMBL/GenBank/DDBJ databases">
        <authorList>
            <person name="Wang L."/>
            <person name="He N."/>
            <person name="Li Y."/>
            <person name="Fang Y."/>
            <person name="Zhang F."/>
        </authorList>
    </citation>
    <scope>NUCLEOTIDE SEQUENCE [LARGE SCALE GENOMIC DNA]</scope>
    <source>
        <strain evidence="3">hsmgli-8</strain>
    </source>
</reference>
<dbReference type="InterPro" id="IPR001343">
    <property type="entry name" value="Hemolysn_Ca-bd"/>
</dbReference>
<accession>A0ABX0YD37</accession>
<dbReference type="Proteomes" id="UP000746535">
    <property type="component" value="Unassembled WGS sequence"/>
</dbReference>
<dbReference type="InterPro" id="IPR013431">
    <property type="entry name" value="Delta_60_rpt"/>
</dbReference>
<gene>
    <name evidence="2" type="ORF">HBH25_10410</name>
</gene>
<dbReference type="NCBIfam" id="TIGR02608">
    <property type="entry name" value="delta_60_rpt"/>
    <property type="match status" value="6"/>
</dbReference>
<evidence type="ECO:0000313" key="2">
    <source>
        <dbReference type="EMBL" id="NJP01274.1"/>
    </source>
</evidence>
<evidence type="ECO:0000256" key="1">
    <source>
        <dbReference type="ARBA" id="ARBA00022837"/>
    </source>
</evidence>
<proteinExistence type="predicted"/>
<dbReference type="SUPFAM" id="SSF51120">
    <property type="entry name" value="beta-Roll"/>
    <property type="match status" value="2"/>
</dbReference>
<dbReference type="InterPro" id="IPR018511">
    <property type="entry name" value="Hemolysin-typ_Ca-bd_CS"/>
</dbReference>
<dbReference type="RefSeq" id="WP_168083833.1">
    <property type="nucleotide sequence ID" value="NZ_JAAVJI010000004.1"/>
</dbReference>
<evidence type="ECO:0000313" key="3">
    <source>
        <dbReference type="Proteomes" id="UP000746535"/>
    </source>
</evidence>
<dbReference type="EMBL" id="JAAVJI010000004">
    <property type="protein sequence ID" value="NJP01274.1"/>
    <property type="molecule type" value="Genomic_DNA"/>
</dbReference>
<dbReference type="Gene3D" id="2.150.10.10">
    <property type="entry name" value="Serralysin-like metalloprotease, C-terminal"/>
    <property type="match status" value="2"/>
</dbReference>
<dbReference type="PROSITE" id="PS00330">
    <property type="entry name" value="HEMOLYSIN_CALCIUM"/>
    <property type="match status" value="1"/>
</dbReference>
<keyword evidence="1" id="KW-0106">Calcium</keyword>
<comment type="caution">
    <text evidence="2">The sequence shown here is derived from an EMBL/GenBank/DDBJ whole genome shotgun (WGS) entry which is preliminary data.</text>
</comment>
<protein>
    <submittedName>
        <fullName evidence="2">Type I secretion target</fullName>
    </submittedName>
</protein>
<name>A0ABX0YD37_9PSED</name>
<dbReference type="Gene3D" id="2.80.10.50">
    <property type="match status" value="2"/>
</dbReference>
<dbReference type="InterPro" id="IPR011049">
    <property type="entry name" value="Serralysin-like_metalloprot_C"/>
</dbReference>
<organism evidence="2 3">
    <name type="scientific">Pseudomonas quercus</name>
    <dbReference type="NCBI Taxonomy" id="2722792"/>
    <lineage>
        <taxon>Bacteria</taxon>
        <taxon>Pseudomonadati</taxon>
        <taxon>Pseudomonadota</taxon>
        <taxon>Gammaproteobacteria</taxon>
        <taxon>Pseudomonadales</taxon>
        <taxon>Pseudomonadaceae</taxon>
        <taxon>Pseudomonas</taxon>
    </lineage>
</organism>